<evidence type="ECO:0000256" key="2">
    <source>
        <dbReference type="ARBA" id="ARBA00007443"/>
    </source>
</evidence>
<feature type="domain" description="Fe2OG dioxygenase" evidence="11">
    <location>
        <begin position="139"/>
        <end position="241"/>
    </location>
</feature>
<keyword evidence="4" id="KW-0847">Vitamin C</keyword>
<sequence>MSLKRNKESISSENEVKIKRIAPEISLNSQLTDENLKSKLFESWTSGKDLVIAPDIEFRNEPFRHCVIRNFCHDNEFLEGLKEELYDVEYSEKSNDLYQFHQSIDLGGSDSPHVVSLHNFFHECLIGWLRSVTGISLNHKIDVTSSRYDYTDVLLCHDDQCEGRRIAFILYLVNSWEKEDGGTLDLFDVDDCGQPDKVVRSLVPQWNSIVFFEVSHLSFHQVSEVLTRDKTRLSVSGWFHGPPLRPPTPYISMPFPRKLPFDGECEELAAWVNPSYLERATQVAIQAKFESDSEILLQDFLRPEKYVELAEALALEDLPWCRRGPPNRRNYEICVEGLPTIVQRCQKLLNSPEFFEFMAAVTELDLHPNRSEEASSSSGDKKKKTKGPACTAEVQRWQHGSYTLVFDKDPTFEHPGLDTVLYFNSHLWTEGGGGQISYIARDADEELLTVFPVDNALALTYRDKETLRFVKYLNCETEGAYHSIFCTYYE</sequence>
<protein>
    <recommendedName>
        <fullName evidence="8">uS12 prolyl 3-hydroxylase</fullName>
    </recommendedName>
</protein>
<evidence type="ECO:0000313" key="13">
    <source>
        <dbReference type="Proteomes" id="UP000792457"/>
    </source>
</evidence>
<keyword evidence="13" id="KW-1185">Reference proteome</keyword>
<evidence type="ECO:0000256" key="4">
    <source>
        <dbReference type="ARBA" id="ARBA00022896"/>
    </source>
</evidence>
<dbReference type="EMBL" id="KZ308352">
    <property type="protein sequence ID" value="KAG8227976.1"/>
    <property type="molecule type" value="Genomic_DNA"/>
</dbReference>
<dbReference type="Pfam" id="PF10637">
    <property type="entry name" value="Ofd1_CTDD"/>
    <property type="match status" value="1"/>
</dbReference>
<dbReference type="PROSITE" id="PS51471">
    <property type="entry name" value="FE2OG_OXY"/>
    <property type="match status" value="1"/>
</dbReference>
<dbReference type="SMART" id="SM00702">
    <property type="entry name" value="P4Hc"/>
    <property type="match status" value="1"/>
</dbReference>
<dbReference type="Gene3D" id="2.60.120.620">
    <property type="entry name" value="q2cbj1_9rhob like domain"/>
    <property type="match status" value="2"/>
</dbReference>
<dbReference type="InterPro" id="IPR019601">
    <property type="entry name" value="Oxoglutarate/Fe-dep_Oase_C"/>
</dbReference>
<keyword evidence="5" id="KW-0223">Dioxygenase</keyword>
<dbReference type="GO" id="GO:0005506">
    <property type="term" value="F:iron ion binding"/>
    <property type="evidence" value="ECO:0007669"/>
    <property type="project" value="InterPro"/>
</dbReference>
<comment type="cofactor">
    <cofactor evidence="1">
        <name>L-ascorbate</name>
        <dbReference type="ChEBI" id="CHEBI:38290"/>
    </cofactor>
</comment>
<evidence type="ECO:0000256" key="3">
    <source>
        <dbReference type="ARBA" id="ARBA00022723"/>
    </source>
</evidence>
<dbReference type="PANTHER" id="PTHR12117:SF0">
    <property type="entry name" value="PROLYL 3-HYDROXYLASE OGFOD1"/>
    <property type="match status" value="1"/>
</dbReference>
<evidence type="ECO:0000256" key="8">
    <source>
        <dbReference type="ARBA" id="ARBA00029938"/>
    </source>
</evidence>
<keyword evidence="6" id="KW-0560">Oxidoreductase</keyword>
<evidence type="ECO:0000256" key="7">
    <source>
        <dbReference type="ARBA" id="ARBA00023004"/>
    </source>
</evidence>
<feature type="region of interest" description="Disordered" evidence="10">
    <location>
        <begin position="368"/>
        <end position="389"/>
    </location>
</feature>
<evidence type="ECO:0000313" key="12">
    <source>
        <dbReference type="EMBL" id="KAG8227976.1"/>
    </source>
</evidence>
<dbReference type="Proteomes" id="UP000792457">
    <property type="component" value="Unassembled WGS sequence"/>
</dbReference>
<name>A0A8K0NZN1_LADFU</name>
<dbReference type="PANTHER" id="PTHR12117">
    <property type="entry name" value="HISTONE ACETYLTRANSFERASE COMPLEX"/>
    <property type="match status" value="1"/>
</dbReference>
<dbReference type="GO" id="GO:0005737">
    <property type="term" value="C:cytoplasm"/>
    <property type="evidence" value="ECO:0007669"/>
    <property type="project" value="TreeGrafter"/>
</dbReference>
<dbReference type="GO" id="GO:0031543">
    <property type="term" value="F:peptidyl-proline dioxygenase activity"/>
    <property type="evidence" value="ECO:0007669"/>
    <property type="project" value="TreeGrafter"/>
</dbReference>
<evidence type="ECO:0000256" key="1">
    <source>
        <dbReference type="ARBA" id="ARBA00001961"/>
    </source>
</evidence>
<dbReference type="AlphaFoldDB" id="A0A8K0NZN1"/>
<keyword evidence="3" id="KW-0479">Metal-binding</keyword>
<evidence type="ECO:0000256" key="9">
    <source>
        <dbReference type="ARBA" id="ARBA00047444"/>
    </source>
</evidence>
<keyword evidence="7" id="KW-0408">Iron</keyword>
<gene>
    <name evidence="12" type="ORF">J437_LFUL007527</name>
</gene>
<evidence type="ECO:0000256" key="5">
    <source>
        <dbReference type="ARBA" id="ARBA00022964"/>
    </source>
</evidence>
<dbReference type="OrthoDB" id="430522at2759"/>
<dbReference type="InterPro" id="IPR039558">
    <property type="entry name" value="TPA1/OFD1_N"/>
</dbReference>
<evidence type="ECO:0000259" key="11">
    <source>
        <dbReference type="PROSITE" id="PS51471"/>
    </source>
</evidence>
<accession>A0A8K0NZN1</accession>
<dbReference type="InterPro" id="IPR005123">
    <property type="entry name" value="Oxoglu/Fe-dep_dioxygenase_dom"/>
</dbReference>
<comment type="similarity">
    <text evidence="2">Belongs to the TPA1 family.</text>
</comment>
<proteinExistence type="inferred from homology"/>
<organism evidence="12 13">
    <name type="scientific">Ladona fulva</name>
    <name type="common">Scarce chaser dragonfly</name>
    <name type="synonym">Libellula fulva</name>
    <dbReference type="NCBI Taxonomy" id="123851"/>
    <lineage>
        <taxon>Eukaryota</taxon>
        <taxon>Metazoa</taxon>
        <taxon>Ecdysozoa</taxon>
        <taxon>Arthropoda</taxon>
        <taxon>Hexapoda</taxon>
        <taxon>Insecta</taxon>
        <taxon>Pterygota</taxon>
        <taxon>Palaeoptera</taxon>
        <taxon>Odonata</taxon>
        <taxon>Epiprocta</taxon>
        <taxon>Anisoptera</taxon>
        <taxon>Libelluloidea</taxon>
        <taxon>Libellulidae</taxon>
        <taxon>Ladona</taxon>
    </lineage>
</organism>
<dbReference type="GO" id="GO:0006449">
    <property type="term" value="P:regulation of translational termination"/>
    <property type="evidence" value="ECO:0007669"/>
    <property type="project" value="TreeGrafter"/>
</dbReference>
<reference evidence="12" key="1">
    <citation type="submission" date="2013-04" db="EMBL/GenBank/DDBJ databases">
        <authorList>
            <person name="Qu J."/>
            <person name="Murali S.C."/>
            <person name="Bandaranaike D."/>
            <person name="Bellair M."/>
            <person name="Blankenburg K."/>
            <person name="Chao H."/>
            <person name="Dinh H."/>
            <person name="Doddapaneni H."/>
            <person name="Downs B."/>
            <person name="Dugan-Rocha S."/>
            <person name="Elkadiri S."/>
            <person name="Gnanaolivu R.D."/>
            <person name="Hernandez B."/>
            <person name="Javaid M."/>
            <person name="Jayaseelan J.C."/>
            <person name="Lee S."/>
            <person name="Li M."/>
            <person name="Ming W."/>
            <person name="Munidasa M."/>
            <person name="Muniz J."/>
            <person name="Nguyen L."/>
            <person name="Ongeri F."/>
            <person name="Osuji N."/>
            <person name="Pu L.-L."/>
            <person name="Puazo M."/>
            <person name="Qu C."/>
            <person name="Quiroz J."/>
            <person name="Raj R."/>
            <person name="Weissenberger G."/>
            <person name="Xin Y."/>
            <person name="Zou X."/>
            <person name="Han Y."/>
            <person name="Richards S."/>
            <person name="Worley K."/>
            <person name="Muzny D."/>
            <person name="Gibbs R."/>
        </authorList>
    </citation>
    <scope>NUCLEOTIDE SEQUENCE</scope>
    <source>
        <strain evidence="12">Sampled in the wild</strain>
    </source>
</reference>
<dbReference type="Pfam" id="PF13661">
    <property type="entry name" value="2OG-FeII_Oxy_4"/>
    <property type="match status" value="1"/>
</dbReference>
<comment type="caution">
    <text evidence="12">The sequence shown here is derived from an EMBL/GenBank/DDBJ whole genome shotgun (WGS) entry which is preliminary data.</text>
</comment>
<comment type="catalytic activity">
    <reaction evidence="9">
        <text>[ribosomal protein uS12]-L-proline + 2-oxoglutarate + O2 = [ribosomal protein uS12]-(3S)-3-hydroxy-L-proline + succinate + CO2</text>
        <dbReference type="Rhea" id="RHEA:54156"/>
        <dbReference type="Rhea" id="RHEA-COMP:13816"/>
        <dbReference type="Rhea" id="RHEA-COMP:13818"/>
        <dbReference type="ChEBI" id="CHEBI:15379"/>
        <dbReference type="ChEBI" id="CHEBI:16526"/>
        <dbReference type="ChEBI" id="CHEBI:16810"/>
        <dbReference type="ChEBI" id="CHEBI:30031"/>
        <dbReference type="ChEBI" id="CHEBI:50342"/>
        <dbReference type="ChEBI" id="CHEBI:85428"/>
    </reaction>
</comment>
<dbReference type="InterPro" id="IPR051842">
    <property type="entry name" value="uS12_prolyl_hydroxylase"/>
</dbReference>
<evidence type="ECO:0000256" key="10">
    <source>
        <dbReference type="SAM" id="MobiDB-lite"/>
    </source>
</evidence>
<dbReference type="GO" id="GO:0031418">
    <property type="term" value="F:L-ascorbic acid binding"/>
    <property type="evidence" value="ECO:0007669"/>
    <property type="project" value="UniProtKB-KW"/>
</dbReference>
<evidence type="ECO:0000256" key="6">
    <source>
        <dbReference type="ARBA" id="ARBA00023002"/>
    </source>
</evidence>
<dbReference type="InterPro" id="IPR006620">
    <property type="entry name" value="Pro_4_hyd_alph"/>
</dbReference>
<reference evidence="12" key="2">
    <citation type="submission" date="2017-10" db="EMBL/GenBank/DDBJ databases">
        <title>Ladona fulva Genome sequencing and assembly.</title>
        <authorList>
            <person name="Murali S."/>
            <person name="Richards S."/>
            <person name="Bandaranaike D."/>
            <person name="Bellair M."/>
            <person name="Blankenburg K."/>
            <person name="Chao H."/>
            <person name="Dinh H."/>
            <person name="Doddapaneni H."/>
            <person name="Dugan-Rocha S."/>
            <person name="Elkadiri S."/>
            <person name="Gnanaolivu R."/>
            <person name="Hernandez B."/>
            <person name="Skinner E."/>
            <person name="Javaid M."/>
            <person name="Lee S."/>
            <person name="Li M."/>
            <person name="Ming W."/>
            <person name="Munidasa M."/>
            <person name="Muniz J."/>
            <person name="Nguyen L."/>
            <person name="Hughes D."/>
            <person name="Osuji N."/>
            <person name="Pu L.-L."/>
            <person name="Puazo M."/>
            <person name="Qu C."/>
            <person name="Quiroz J."/>
            <person name="Raj R."/>
            <person name="Weissenberger G."/>
            <person name="Xin Y."/>
            <person name="Zou X."/>
            <person name="Han Y."/>
            <person name="Worley K."/>
            <person name="Muzny D."/>
            <person name="Gibbs R."/>
        </authorList>
    </citation>
    <scope>NUCLEOTIDE SEQUENCE</scope>
    <source>
        <strain evidence="12">Sampled in the wild</strain>
    </source>
</reference>